<protein>
    <submittedName>
        <fullName evidence="1">Uncharacterized protein</fullName>
    </submittedName>
</protein>
<dbReference type="AlphaFoldDB" id="A0A2W2D7U1"/>
<name>A0A2W2D7U1_9ACTN</name>
<keyword evidence="2" id="KW-1185">Reference proteome</keyword>
<sequence length="142" mass="14693">MTAIFNATGPVPIAAPRSAPEAAPAPPVGPILPLPGTPPAALVPVTRDGRPVGMFVATGGRVRYQPLPDPDRLLAATAGVLAVGLATAGVAVLARRRPAAVGRLTMGPGGWVSFRGVRTPPARAPRPWWARLLRARRLVGER</sequence>
<evidence type="ECO:0000313" key="2">
    <source>
        <dbReference type="Proteomes" id="UP000248627"/>
    </source>
</evidence>
<comment type="caution">
    <text evidence="1">The sequence shown here is derived from an EMBL/GenBank/DDBJ whole genome shotgun (WGS) entry which is preliminary data.</text>
</comment>
<dbReference type="RefSeq" id="WP_111244518.1">
    <property type="nucleotide sequence ID" value="NZ_AP023358.1"/>
</dbReference>
<gene>
    <name evidence="1" type="ORF">C1I93_18310</name>
</gene>
<dbReference type="Proteomes" id="UP000248627">
    <property type="component" value="Unassembled WGS sequence"/>
</dbReference>
<accession>A0A2W2D7U1</accession>
<dbReference type="EMBL" id="POTX01000127">
    <property type="protein sequence ID" value="PZF93166.1"/>
    <property type="molecule type" value="Genomic_DNA"/>
</dbReference>
<proteinExistence type="predicted"/>
<organism evidence="1 2">
    <name type="scientific">Micromonospora endophytica</name>
    <dbReference type="NCBI Taxonomy" id="515350"/>
    <lineage>
        <taxon>Bacteria</taxon>
        <taxon>Bacillati</taxon>
        <taxon>Actinomycetota</taxon>
        <taxon>Actinomycetes</taxon>
        <taxon>Micromonosporales</taxon>
        <taxon>Micromonosporaceae</taxon>
        <taxon>Micromonospora</taxon>
    </lineage>
</organism>
<reference evidence="1 2" key="1">
    <citation type="submission" date="2018-01" db="EMBL/GenBank/DDBJ databases">
        <title>Draft genome sequence of Jishengella endophytica.</title>
        <authorList>
            <person name="Sahin N."/>
            <person name="Ay H."/>
            <person name="Saygin H."/>
        </authorList>
    </citation>
    <scope>NUCLEOTIDE SEQUENCE [LARGE SCALE GENOMIC DNA]</scope>
    <source>
        <strain evidence="1 2">DSM 45430</strain>
    </source>
</reference>
<evidence type="ECO:0000313" key="1">
    <source>
        <dbReference type="EMBL" id="PZF93166.1"/>
    </source>
</evidence>